<feature type="non-terminal residue" evidence="2">
    <location>
        <position position="56"/>
    </location>
</feature>
<evidence type="ECO:0000256" key="1">
    <source>
        <dbReference type="SAM" id="MobiDB-lite"/>
    </source>
</evidence>
<feature type="region of interest" description="Disordered" evidence="1">
    <location>
        <begin position="1"/>
        <end position="29"/>
    </location>
</feature>
<dbReference type="AlphaFoldDB" id="A0AA38G1Y1"/>
<gene>
    <name evidence="2" type="ORF">KI387_023614</name>
</gene>
<comment type="caution">
    <text evidence="2">The sequence shown here is derived from an EMBL/GenBank/DDBJ whole genome shotgun (WGS) entry which is preliminary data.</text>
</comment>
<evidence type="ECO:0000313" key="3">
    <source>
        <dbReference type="Proteomes" id="UP000824469"/>
    </source>
</evidence>
<reference evidence="2 3" key="1">
    <citation type="journal article" date="2021" name="Nat. Plants">
        <title>The Taxus genome provides insights into paclitaxel biosynthesis.</title>
        <authorList>
            <person name="Xiong X."/>
            <person name="Gou J."/>
            <person name="Liao Q."/>
            <person name="Li Y."/>
            <person name="Zhou Q."/>
            <person name="Bi G."/>
            <person name="Li C."/>
            <person name="Du R."/>
            <person name="Wang X."/>
            <person name="Sun T."/>
            <person name="Guo L."/>
            <person name="Liang H."/>
            <person name="Lu P."/>
            <person name="Wu Y."/>
            <person name="Zhang Z."/>
            <person name="Ro D.K."/>
            <person name="Shang Y."/>
            <person name="Huang S."/>
            <person name="Yan J."/>
        </authorList>
    </citation>
    <scope>NUCLEOTIDE SEQUENCE [LARGE SCALE GENOMIC DNA]</scope>
    <source>
        <strain evidence="2">Ta-2019</strain>
    </source>
</reference>
<sequence length="56" mass="6424">MAPKKPTSTPKKDKGEGKGKQQEIEAHTNEEWYAEMQYSDGVLLGKEWESHLKDMC</sequence>
<name>A0AA38G1Y1_TAXCH</name>
<dbReference type="Proteomes" id="UP000824469">
    <property type="component" value="Unassembled WGS sequence"/>
</dbReference>
<accession>A0AA38G1Y1</accession>
<organism evidence="2 3">
    <name type="scientific">Taxus chinensis</name>
    <name type="common">Chinese yew</name>
    <name type="synonym">Taxus wallichiana var. chinensis</name>
    <dbReference type="NCBI Taxonomy" id="29808"/>
    <lineage>
        <taxon>Eukaryota</taxon>
        <taxon>Viridiplantae</taxon>
        <taxon>Streptophyta</taxon>
        <taxon>Embryophyta</taxon>
        <taxon>Tracheophyta</taxon>
        <taxon>Spermatophyta</taxon>
        <taxon>Pinopsida</taxon>
        <taxon>Pinidae</taxon>
        <taxon>Conifers II</taxon>
        <taxon>Cupressales</taxon>
        <taxon>Taxaceae</taxon>
        <taxon>Taxus</taxon>
    </lineage>
</organism>
<dbReference type="EMBL" id="JAHRHJ020000005">
    <property type="protein sequence ID" value="KAH9314987.1"/>
    <property type="molecule type" value="Genomic_DNA"/>
</dbReference>
<protein>
    <submittedName>
        <fullName evidence="2">Uncharacterized protein</fullName>
    </submittedName>
</protein>
<keyword evidence="3" id="KW-1185">Reference proteome</keyword>
<evidence type="ECO:0000313" key="2">
    <source>
        <dbReference type="EMBL" id="KAH9314987.1"/>
    </source>
</evidence>
<feature type="compositionally biased region" description="Basic and acidic residues" evidence="1">
    <location>
        <begin position="10"/>
        <end position="29"/>
    </location>
</feature>
<proteinExistence type="predicted"/>